<proteinExistence type="predicted"/>
<keyword evidence="6" id="KW-1280">Immunoglobulin</keyword>
<evidence type="ECO:0000256" key="5">
    <source>
        <dbReference type="ARBA" id="ARBA00038737"/>
    </source>
</evidence>
<accession>A0A836CVC6</accession>
<feature type="signal peptide" evidence="8">
    <location>
        <begin position="1"/>
        <end position="19"/>
    </location>
</feature>
<feature type="domain" description="Ig-like" evidence="9">
    <location>
        <begin position="20"/>
        <end position="119"/>
    </location>
</feature>
<evidence type="ECO:0000256" key="2">
    <source>
        <dbReference type="ARBA" id="ARBA00022475"/>
    </source>
</evidence>
<name>A0A836CVC6_SHEEP</name>
<dbReference type="SMART" id="SM00406">
    <property type="entry name" value="IGv"/>
    <property type="match status" value="3"/>
</dbReference>
<keyword evidence="6" id="KW-0391">Immunity</keyword>
<feature type="compositionally biased region" description="Basic and acidic residues" evidence="7">
    <location>
        <begin position="412"/>
        <end position="422"/>
    </location>
</feature>
<keyword evidence="4" id="KW-1015">Disulfide bond</keyword>
<dbReference type="EMBL" id="JAEMGP010000017">
    <property type="protein sequence ID" value="KAG5198923.1"/>
    <property type="molecule type" value="Genomic_DNA"/>
</dbReference>
<dbReference type="SMART" id="SM00409">
    <property type="entry name" value="IG"/>
    <property type="match status" value="3"/>
</dbReference>
<evidence type="ECO:0000313" key="10">
    <source>
        <dbReference type="EMBL" id="KAG5198923.1"/>
    </source>
</evidence>
<dbReference type="AlphaFoldDB" id="A0A836CVC6"/>
<dbReference type="FunFam" id="2.60.40.10:FF:000442">
    <property type="entry name" value="Immunoglobulin lambda variable 2-8"/>
    <property type="match status" value="2"/>
</dbReference>
<organism evidence="10 11">
    <name type="scientific">Ovis aries</name>
    <name type="common">Sheep</name>
    <dbReference type="NCBI Taxonomy" id="9940"/>
    <lineage>
        <taxon>Eukaryota</taxon>
        <taxon>Metazoa</taxon>
        <taxon>Chordata</taxon>
        <taxon>Craniata</taxon>
        <taxon>Vertebrata</taxon>
        <taxon>Euteleostomi</taxon>
        <taxon>Mammalia</taxon>
        <taxon>Eutheria</taxon>
        <taxon>Laurasiatheria</taxon>
        <taxon>Artiodactyla</taxon>
        <taxon>Ruminantia</taxon>
        <taxon>Pecora</taxon>
        <taxon>Bovidae</taxon>
        <taxon>Caprinae</taxon>
        <taxon>Ovis</taxon>
    </lineage>
</organism>
<comment type="subcellular location">
    <subcellularLocation>
        <location evidence="1">Cell membrane</location>
    </subcellularLocation>
</comment>
<dbReference type="GO" id="GO:0019814">
    <property type="term" value="C:immunoglobulin complex"/>
    <property type="evidence" value="ECO:0007669"/>
    <property type="project" value="UniProtKB-KW"/>
</dbReference>
<feature type="chain" id="PRO_5032695227" description="Ig-like domain-containing protein" evidence="8">
    <location>
        <begin position="20"/>
        <end position="443"/>
    </location>
</feature>
<dbReference type="PROSITE" id="PS50835">
    <property type="entry name" value="IG_LIKE"/>
    <property type="match status" value="2"/>
</dbReference>
<comment type="caution">
    <text evidence="10">The sequence shown here is derived from an EMBL/GenBank/DDBJ whole genome shotgun (WGS) entry which is preliminary data.</text>
</comment>
<evidence type="ECO:0000259" key="9">
    <source>
        <dbReference type="PROSITE" id="PS50835"/>
    </source>
</evidence>
<protein>
    <recommendedName>
        <fullName evidence="9">Ig-like domain-containing protein</fullName>
    </recommendedName>
</protein>
<dbReference type="Gene3D" id="2.60.40.10">
    <property type="entry name" value="Immunoglobulins"/>
    <property type="match status" value="3"/>
</dbReference>
<keyword evidence="6" id="KW-1064">Adaptive immunity</keyword>
<dbReference type="InterPro" id="IPR013106">
    <property type="entry name" value="Ig_V-set"/>
</dbReference>
<dbReference type="InterPro" id="IPR013783">
    <property type="entry name" value="Ig-like_fold"/>
</dbReference>
<evidence type="ECO:0000256" key="4">
    <source>
        <dbReference type="ARBA" id="ARBA00023157"/>
    </source>
</evidence>
<gene>
    <name evidence="10" type="ORF">JEQ12_007519</name>
</gene>
<dbReference type="InterPro" id="IPR007110">
    <property type="entry name" value="Ig-like_dom"/>
</dbReference>
<evidence type="ECO:0000256" key="8">
    <source>
        <dbReference type="SAM" id="SignalP"/>
    </source>
</evidence>
<comment type="subunit">
    <text evidence="5">Immunoglobulins are composed of two identical heavy chains and two identical light chains; disulfide-linked.</text>
</comment>
<feature type="domain" description="Ig-like" evidence="9">
    <location>
        <begin position="131"/>
        <end position="235"/>
    </location>
</feature>
<keyword evidence="3" id="KW-0472">Membrane</keyword>
<evidence type="ECO:0000313" key="11">
    <source>
        <dbReference type="Proteomes" id="UP000664991"/>
    </source>
</evidence>
<evidence type="ECO:0000256" key="6">
    <source>
        <dbReference type="ARBA" id="ARBA00043265"/>
    </source>
</evidence>
<evidence type="ECO:0000256" key="3">
    <source>
        <dbReference type="ARBA" id="ARBA00023136"/>
    </source>
</evidence>
<evidence type="ECO:0000256" key="7">
    <source>
        <dbReference type="SAM" id="MobiDB-lite"/>
    </source>
</evidence>
<dbReference type="GO" id="GO:0005886">
    <property type="term" value="C:plasma membrane"/>
    <property type="evidence" value="ECO:0007669"/>
    <property type="project" value="UniProtKB-SubCell"/>
</dbReference>
<dbReference type="PANTHER" id="PTHR23267">
    <property type="entry name" value="IMMUNOGLOBULIN LIGHT CHAIN"/>
    <property type="match status" value="1"/>
</dbReference>
<sequence>MAWALLLISILTQGSGSWAQSALTQPASVSGNPGQTVTISCTGTSSDIGGYNYIGWYQQLPGSAPKTLIYNVNKRPSGIPARFSGSKSGNTATLTISGLQAEDEADYYCSSYKSAYTVHNGSSSWGRSWAQSALTQPASVSGNLGQTVTISCTGTSSDIGGYSYVGWYQQLPGSAPKTLIYNVNKRPSGIPARFSGSKSGNTATLTISGLQAEDEADYYCSSYKSGGHLASSQLTQLPAVSVSLGQTASITCQGGDIGSSYAHWYLQKPGQAPVPVVYEFSERPSGIPDRFSGSNSGNTATLTISGAGPRTRPTIIVSQLISVVKLTVTQTGGEARHKPSRAAHALLQPQEDRAHHRDRPGPGAPELSPQAAPPPSPPGRLCTGASPVDDGLAGPAVSVSGPWSDLGNGGLDEDRQRDRDPVLTDPGCPCDADWSLIGQNLLD</sequence>
<dbReference type="GO" id="GO:0005576">
    <property type="term" value="C:extracellular region"/>
    <property type="evidence" value="ECO:0007669"/>
    <property type="project" value="UniProtKB-ARBA"/>
</dbReference>
<reference evidence="10 11" key="1">
    <citation type="submission" date="2020-12" db="EMBL/GenBank/DDBJ databases">
        <title>De novo assembly of Tibetan sheep genome.</title>
        <authorList>
            <person name="Li X."/>
        </authorList>
    </citation>
    <scope>NUCLEOTIDE SEQUENCE [LARGE SCALE GENOMIC DNA]</scope>
    <source>
        <tissue evidence="10">Heart</tissue>
    </source>
</reference>
<keyword evidence="2" id="KW-1003">Cell membrane</keyword>
<feature type="region of interest" description="Disordered" evidence="7">
    <location>
        <begin position="348"/>
        <end position="434"/>
    </location>
</feature>
<keyword evidence="8" id="KW-0732">Signal</keyword>
<dbReference type="Pfam" id="PF07686">
    <property type="entry name" value="V-set"/>
    <property type="match status" value="3"/>
</dbReference>
<dbReference type="InterPro" id="IPR003599">
    <property type="entry name" value="Ig_sub"/>
</dbReference>
<dbReference type="InterPro" id="IPR036179">
    <property type="entry name" value="Ig-like_dom_sf"/>
</dbReference>
<dbReference type="Proteomes" id="UP000664991">
    <property type="component" value="Chromosome 17"/>
</dbReference>
<evidence type="ECO:0000256" key="1">
    <source>
        <dbReference type="ARBA" id="ARBA00004236"/>
    </source>
</evidence>
<dbReference type="SUPFAM" id="SSF48726">
    <property type="entry name" value="Immunoglobulin"/>
    <property type="match status" value="3"/>
</dbReference>
<dbReference type="InterPro" id="IPR050150">
    <property type="entry name" value="IgV_Light_Chain"/>
</dbReference>